<name>A0A0K1PX06_9BACT</name>
<feature type="region of interest" description="Disordered" evidence="1">
    <location>
        <begin position="40"/>
        <end position="83"/>
    </location>
</feature>
<keyword evidence="2" id="KW-0472">Membrane</keyword>
<dbReference type="STRING" id="1391654.AKJ09_04333"/>
<evidence type="ECO:0000259" key="3">
    <source>
        <dbReference type="Pfam" id="PF10077"/>
    </source>
</evidence>
<keyword evidence="2" id="KW-1133">Transmembrane helix</keyword>
<dbReference type="RefSeq" id="WP_169927681.1">
    <property type="nucleotide sequence ID" value="NZ_CP012333.1"/>
</dbReference>
<feature type="transmembrane region" description="Helical" evidence="2">
    <location>
        <begin position="21"/>
        <end position="39"/>
    </location>
</feature>
<reference evidence="4 5" key="1">
    <citation type="submission" date="2015-08" db="EMBL/GenBank/DDBJ databases">
        <authorList>
            <person name="Babu N.S."/>
            <person name="Beckwith C.J."/>
            <person name="Beseler K.G."/>
            <person name="Brison A."/>
            <person name="Carone J.V."/>
            <person name="Caskin T.P."/>
            <person name="Diamond M."/>
            <person name="Durham M.E."/>
            <person name="Foxe J.M."/>
            <person name="Go M."/>
            <person name="Henderson B.A."/>
            <person name="Jones I.B."/>
            <person name="McGettigan J.A."/>
            <person name="Micheletti S.J."/>
            <person name="Nasrallah M.E."/>
            <person name="Ortiz D."/>
            <person name="Piller C.R."/>
            <person name="Privatt S.R."/>
            <person name="Schneider S.L."/>
            <person name="Sharp S."/>
            <person name="Smith T.C."/>
            <person name="Stanton J.D."/>
            <person name="Ullery H.E."/>
            <person name="Wilson R.J."/>
            <person name="Serrano M.G."/>
            <person name="Buck G."/>
            <person name="Lee V."/>
            <person name="Wang Y."/>
            <person name="Carvalho R."/>
            <person name="Voegtly L."/>
            <person name="Shi R."/>
            <person name="Duckworth R."/>
            <person name="Johnson A."/>
            <person name="Loviza R."/>
            <person name="Walstead R."/>
            <person name="Shah Z."/>
            <person name="Kiflezghi M."/>
            <person name="Wade K."/>
            <person name="Ball S.L."/>
            <person name="Bradley K.W."/>
            <person name="Asai D.J."/>
            <person name="Bowman C.A."/>
            <person name="Russell D.A."/>
            <person name="Pope W.H."/>
            <person name="Jacobs-Sera D."/>
            <person name="Hendrix R.W."/>
            <person name="Hatfull G.F."/>
        </authorList>
    </citation>
    <scope>NUCLEOTIDE SEQUENCE [LARGE SCALE GENOMIC DNA]</scope>
    <source>
        <strain evidence="4 5">DSM 27648</strain>
    </source>
</reference>
<dbReference type="AlphaFoldDB" id="A0A0K1PX06"/>
<feature type="region of interest" description="Disordered" evidence="1">
    <location>
        <begin position="1"/>
        <end position="20"/>
    </location>
</feature>
<dbReference type="Proteomes" id="UP000064967">
    <property type="component" value="Chromosome"/>
</dbReference>
<dbReference type="Pfam" id="PF10077">
    <property type="entry name" value="DUF2314"/>
    <property type="match status" value="1"/>
</dbReference>
<feature type="compositionally biased region" description="Basic residues" evidence="1">
    <location>
        <begin position="1"/>
        <end position="11"/>
    </location>
</feature>
<feature type="compositionally biased region" description="Basic and acidic residues" evidence="1">
    <location>
        <begin position="41"/>
        <end position="54"/>
    </location>
</feature>
<evidence type="ECO:0000256" key="2">
    <source>
        <dbReference type="SAM" id="Phobius"/>
    </source>
</evidence>
<evidence type="ECO:0000256" key="1">
    <source>
        <dbReference type="SAM" id="MobiDB-lite"/>
    </source>
</evidence>
<evidence type="ECO:0000313" key="4">
    <source>
        <dbReference type="EMBL" id="AKU97669.1"/>
    </source>
</evidence>
<feature type="compositionally biased region" description="Basic and acidic residues" evidence="1">
    <location>
        <begin position="73"/>
        <end position="83"/>
    </location>
</feature>
<keyword evidence="2" id="KW-0812">Transmembrane</keyword>
<feature type="domain" description="DUF2314" evidence="3">
    <location>
        <begin position="404"/>
        <end position="489"/>
    </location>
</feature>
<dbReference type="EMBL" id="CP012333">
    <property type="protein sequence ID" value="AKU97669.1"/>
    <property type="molecule type" value="Genomic_DNA"/>
</dbReference>
<dbReference type="InterPro" id="IPR018756">
    <property type="entry name" value="DUF2314"/>
</dbReference>
<keyword evidence="5" id="KW-1185">Reference proteome</keyword>
<accession>A0A0K1PX06</accession>
<gene>
    <name evidence="4" type="ORF">AKJ09_04333</name>
</gene>
<proteinExistence type="predicted"/>
<organism evidence="4 5">
    <name type="scientific">Labilithrix luteola</name>
    <dbReference type="NCBI Taxonomy" id="1391654"/>
    <lineage>
        <taxon>Bacteria</taxon>
        <taxon>Pseudomonadati</taxon>
        <taxon>Myxococcota</taxon>
        <taxon>Polyangia</taxon>
        <taxon>Polyangiales</taxon>
        <taxon>Labilitrichaceae</taxon>
        <taxon>Labilithrix</taxon>
    </lineage>
</organism>
<evidence type="ECO:0000313" key="5">
    <source>
        <dbReference type="Proteomes" id="UP000064967"/>
    </source>
</evidence>
<protein>
    <recommendedName>
        <fullName evidence="3">DUF2314 domain-containing protein</fullName>
    </recommendedName>
</protein>
<dbReference type="KEGG" id="llu:AKJ09_04333"/>
<feature type="compositionally biased region" description="Low complexity" evidence="1">
    <location>
        <begin position="55"/>
        <end position="72"/>
    </location>
</feature>
<sequence>MARNTTKKTARKSQPSNDQRVRLVLGALVVGVGALVVWSSQHDKEPSSSDEKKSSSAASSSGETTSDAGTSSRSREKLPRLREASSEFAVLTDKSPEAVAKIADPEAVAAHLDTHVCGSACAAVKTFVLDAESFEVETTTADDYILPPPESFDVIGSSLSRAERATIATRPTVVVVRTHGPVTNDQLVARAGFAATAIVADALGGLVYDETERRIENASQFAAHVITVPLGQPVFSPKQIVIQLYRQEDGTARLLTLGMARYGSPDFMLRGASMRAATSLSHVVNAIANDVVAGKTDLPFKVSLAELATMTGKKPTELSKAPAASQPVAVDAVPAERTEGDPDNDMVELVAQSSPDWDEAMANLFGEPPDVVHAAFDKELEGVAGRARKELPRAVQRFERRDGQLYVKGPFPIPGADADSDQVEWMWVEVSSCDAKGCSGTLSNTPGYATNLSAGKPVTVDRTRVADWMLRMPDGGITGGDSIEVLRKRSR</sequence>